<evidence type="ECO:0000313" key="2">
    <source>
        <dbReference type="Proteomes" id="UP001178507"/>
    </source>
</evidence>
<name>A0AA36I7W4_9DINO</name>
<evidence type="ECO:0000313" key="1">
    <source>
        <dbReference type="EMBL" id="CAJ1381745.1"/>
    </source>
</evidence>
<dbReference type="EMBL" id="CAUJNA010000835">
    <property type="protein sequence ID" value="CAJ1381745.1"/>
    <property type="molecule type" value="Genomic_DNA"/>
</dbReference>
<keyword evidence="2" id="KW-1185">Reference proteome</keyword>
<proteinExistence type="predicted"/>
<accession>A0AA36I7W4</accession>
<reference evidence="1" key="1">
    <citation type="submission" date="2023-08" db="EMBL/GenBank/DDBJ databases">
        <authorList>
            <person name="Chen Y."/>
            <person name="Shah S."/>
            <person name="Dougan E. K."/>
            <person name="Thang M."/>
            <person name="Chan C."/>
        </authorList>
    </citation>
    <scope>NUCLEOTIDE SEQUENCE</scope>
</reference>
<protein>
    <submittedName>
        <fullName evidence="1">Uncharacterized protein</fullName>
    </submittedName>
</protein>
<dbReference type="AlphaFoldDB" id="A0AA36I7W4"/>
<dbReference type="Proteomes" id="UP001178507">
    <property type="component" value="Unassembled WGS sequence"/>
</dbReference>
<organism evidence="1 2">
    <name type="scientific">Effrenium voratum</name>
    <dbReference type="NCBI Taxonomy" id="2562239"/>
    <lineage>
        <taxon>Eukaryota</taxon>
        <taxon>Sar</taxon>
        <taxon>Alveolata</taxon>
        <taxon>Dinophyceae</taxon>
        <taxon>Suessiales</taxon>
        <taxon>Symbiodiniaceae</taxon>
        <taxon>Effrenium</taxon>
    </lineage>
</organism>
<comment type="caution">
    <text evidence="1">The sequence shown here is derived from an EMBL/GenBank/DDBJ whole genome shotgun (WGS) entry which is preliminary data.</text>
</comment>
<gene>
    <name evidence="1" type="ORF">EVOR1521_LOCUS9330</name>
</gene>
<sequence>MPYLVPIMAISVPRPVPCQMPQIPQLPQQSPQQMPKIQAEVQEAQPLDLASQSTTDNLDNELDDISELSCGWKRAVSLGTSHLPVERTFIQFDTRMHVRHRRSRSV</sequence>